<dbReference type="InterPro" id="IPR004839">
    <property type="entry name" value="Aminotransferase_I/II_large"/>
</dbReference>
<comment type="caution">
    <text evidence="8">The sequence shown here is derived from an EMBL/GenBank/DDBJ whole genome shotgun (WGS) entry which is preliminary data.</text>
</comment>
<dbReference type="PRINTS" id="PR00035">
    <property type="entry name" value="HTHGNTR"/>
</dbReference>
<dbReference type="Proteomes" id="UP000013783">
    <property type="component" value="Unassembled WGS sequence"/>
</dbReference>
<reference evidence="8 10" key="1">
    <citation type="submission" date="2013-02" db="EMBL/GenBank/DDBJ databases">
        <title>The Genome Sequence of Enterococcus malodoratus ATCC_43197.</title>
        <authorList>
            <consortium name="The Broad Institute Genome Sequencing Platform"/>
            <consortium name="The Broad Institute Genome Sequencing Center for Infectious Disease"/>
            <person name="Earl A.M."/>
            <person name="Gilmore M.S."/>
            <person name="Lebreton F."/>
            <person name="Walker B."/>
            <person name="Young S.K."/>
            <person name="Zeng Q."/>
            <person name="Gargeya S."/>
            <person name="Fitzgerald M."/>
            <person name="Haas B."/>
            <person name="Abouelleil A."/>
            <person name="Alvarado L."/>
            <person name="Arachchi H.M."/>
            <person name="Berlin A.M."/>
            <person name="Chapman S.B."/>
            <person name="Dewar J."/>
            <person name="Goldberg J."/>
            <person name="Griggs A."/>
            <person name="Gujja S."/>
            <person name="Hansen M."/>
            <person name="Howarth C."/>
            <person name="Imamovic A."/>
            <person name="Larimer J."/>
            <person name="McCowan C."/>
            <person name="Murphy C."/>
            <person name="Neiman D."/>
            <person name="Pearson M."/>
            <person name="Priest M."/>
            <person name="Roberts A."/>
            <person name="Saif S."/>
            <person name="Shea T."/>
            <person name="Sisk P."/>
            <person name="Sykes S."/>
            <person name="Wortman J."/>
            <person name="Nusbaum C."/>
            <person name="Birren B."/>
        </authorList>
    </citation>
    <scope>NUCLEOTIDE SEQUENCE [LARGE SCALE GENOMIC DNA]</scope>
    <source>
        <strain evidence="8 10">ATCC 43197</strain>
    </source>
</reference>
<reference evidence="9 11" key="2">
    <citation type="submission" date="2013-03" db="EMBL/GenBank/DDBJ databases">
        <title>The Genome Sequence of Enterococcus malodoratus ATCC_43197 (PacBio/Illumina hybrid assembly).</title>
        <authorList>
            <consortium name="The Broad Institute Genomics Platform"/>
            <consortium name="The Broad Institute Genome Sequencing Center for Infectious Disease"/>
            <person name="Earl A."/>
            <person name="Russ C."/>
            <person name="Gilmore M."/>
            <person name="Surin D."/>
            <person name="Walker B."/>
            <person name="Young S."/>
            <person name="Zeng Q."/>
            <person name="Gargeya S."/>
            <person name="Fitzgerald M."/>
            <person name="Haas B."/>
            <person name="Abouelleil A."/>
            <person name="Allen A.W."/>
            <person name="Alvarado L."/>
            <person name="Arachchi H.M."/>
            <person name="Berlin A.M."/>
            <person name="Chapman S.B."/>
            <person name="Gainer-Dewar J."/>
            <person name="Goldberg J."/>
            <person name="Griggs A."/>
            <person name="Gujja S."/>
            <person name="Hansen M."/>
            <person name="Howarth C."/>
            <person name="Imamovic A."/>
            <person name="Ireland A."/>
            <person name="Larimer J."/>
            <person name="McCowan C."/>
            <person name="Murphy C."/>
            <person name="Pearson M."/>
            <person name="Poon T.W."/>
            <person name="Priest M."/>
            <person name="Roberts A."/>
            <person name="Saif S."/>
            <person name="Shea T."/>
            <person name="Sisk P."/>
            <person name="Sykes S."/>
            <person name="Wortman J."/>
            <person name="Nusbaum C."/>
            <person name="Birren B."/>
        </authorList>
    </citation>
    <scope>NUCLEOTIDE SEQUENCE [LARGE SCALE GENOMIC DNA]</scope>
    <source>
        <strain evidence="9 11">ATCC 43197</strain>
    </source>
</reference>
<dbReference type="InterPro" id="IPR051446">
    <property type="entry name" value="HTH_trans_reg/aminotransferase"/>
</dbReference>
<dbReference type="OrthoDB" id="9802328at2"/>
<dbReference type="InterPro" id="IPR015424">
    <property type="entry name" value="PyrdxlP-dep_Trfase"/>
</dbReference>
<evidence type="ECO:0000313" key="9">
    <source>
        <dbReference type="EMBL" id="EOT63471.1"/>
    </source>
</evidence>
<keyword evidence="3" id="KW-0663">Pyridoxal phosphate</keyword>
<keyword evidence="2" id="KW-0808">Transferase</keyword>
<dbReference type="CDD" id="cd07377">
    <property type="entry name" value="WHTH_GntR"/>
    <property type="match status" value="1"/>
</dbReference>
<evidence type="ECO:0000313" key="8">
    <source>
        <dbReference type="EMBL" id="EOH76828.1"/>
    </source>
</evidence>
<dbReference type="PROSITE" id="PS50949">
    <property type="entry name" value="HTH_GNTR"/>
    <property type="match status" value="1"/>
</dbReference>
<evidence type="ECO:0000256" key="3">
    <source>
        <dbReference type="ARBA" id="ARBA00022898"/>
    </source>
</evidence>
<organism evidence="8 10">
    <name type="scientific">Enterococcus malodoratus ATCC 43197</name>
    <dbReference type="NCBI Taxonomy" id="1158601"/>
    <lineage>
        <taxon>Bacteria</taxon>
        <taxon>Bacillati</taxon>
        <taxon>Bacillota</taxon>
        <taxon>Bacilli</taxon>
        <taxon>Lactobacillales</taxon>
        <taxon>Enterococcaceae</taxon>
        <taxon>Enterococcus</taxon>
    </lineage>
</organism>
<keyword evidence="6" id="KW-0804">Transcription</keyword>
<dbReference type="InterPro" id="IPR000524">
    <property type="entry name" value="Tscrpt_reg_HTH_GntR"/>
</dbReference>
<dbReference type="AlphaFoldDB" id="R2P0N5"/>
<dbReference type="PATRIC" id="fig|1158601.3.peg.2466"/>
<evidence type="ECO:0000256" key="4">
    <source>
        <dbReference type="ARBA" id="ARBA00023015"/>
    </source>
</evidence>
<dbReference type="InterPro" id="IPR036390">
    <property type="entry name" value="WH_DNA-bd_sf"/>
</dbReference>
<dbReference type="SMART" id="SM00345">
    <property type="entry name" value="HTH_GNTR"/>
    <property type="match status" value="1"/>
</dbReference>
<dbReference type="RefSeq" id="WP_010741318.1">
    <property type="nucleotide sequence ID" value="NZ_KB946250.1"/>
</dbReference>
<dbReference type="PANTHER" id="PTHR46577:SF1">
    <property type="entry name" value="HTH-TYPE TRANSCRIPTIONAL REGULATORY PROTEIN GABR"/>
    <property type="match status" value="1"/>
</dbReference>
<dbReference type="Pfam" id="PF00155">
    <property type="entry name" value="Aminotran_1_2"/>
    <property type="match status" value="1"/>
</dbReference>
<dbReference type="GO" id="GO:0003677">
    <property type="term" value="F:DNA binding"/>
    <property type="evidence" value="ECO:0007669"/>
    <property type="project" value="UniProtKB-KW"/>
</dbReference>
<evidence type="ECO:0000256" key="1">
    <source>
        <dbReference type="ARBA" id="ARBA00005384"/>
    </source>
</evidence>
<dbReference type="PANTHER" id="PTHR46577">
    <property type="entry name" value="HTH-TYPE TRANSCRIPTIONAL REGULATORY PROTEIN GABR"/>
    <property type="match status" value="1"/>
</dbReference>
<dbReference type="SUPFAM" id="SSF53383">
    <property type="entry name" value="PLP-dependent transferases"/>
    <property type="match status" value="1"/>
</dbReference>
<keyword evidence="5" id="KW-0238">DNA-binding</keyword>
<feature type="domain" description="HTH gntR-type" evidence="7">
    <location>
        <begin position="11"/>
        <end position="79"/>
    </location>
</feature>
<evidence type="ECO:0000313" key="11">
    <source>
        <dbReference type="Proteomes" id="UP000014148"/>
    </source>
</evidence>
<dbReference type="EMBL" id="AJAK01000017">
    <property type="protein sequence ID" value="EOH76828.1"/>
    <property type="molecule type" value="Genomic_DNA"/>
</dbReference>
<dbReference type="Gene3D" id="1.10.10.10">
    <property type="entry name" value="Winged helix-like DNA-binding domain superfamily/Winged helix DNA-binding domain"/>
    <property type="match status" value="1"/>
</dbReference>
<dbReference type="GO" id="GO:0003700">
    <property type="term" value="F:DNA-binding transcription factor activity"/>
    <property type="evidence" value="ECO:0007669"/>
    <property type="project" value="InterPro"/>
</dbReference>
<dbReference type="CDD" id="cd00609">
    <property type="entry name" value="AAT_like"/>
    <property type="match status" value="1"/>
</dbReference>
<keyword evidence="11" id="KW-1185">Reference proteome</keyword>
<evidence type="ECO:0000256" key="2">
    <source>
        <dbReference type="ARBA" id="ARBA00022576"/>
    </source>
</evidence>
<dbReference type="Pfam" id="PF00392">
    <property type="entry name" value="GntR"/>
    <property type="match status" value="1"/>
</dbReference>
<protein>
    <recommendedName>
        <fullName evidence="7">HTH gntR-type domain-containing protein</fullName>
    </recommendedName>
</protein>
<accession>R2P0N5</accession>
<name>R2P0N5_9ENTE</name>
<keyword evidence="4" id="KW-0805">Transcription regulation</keyword>
<dbReference type="SUPFAM" id="SSF46785">
    <property type="entry name" value="Winged helix' DNA-binding domain"/>
    <property type="match status" value="1"/>
</dbReference>
<keyword evidence="2" id="KW-0032">Aminotransferase</keyword>
<proteinExistence type="inferred from homology"/>
<evidence type="ECO:0000259" key="7">
    <source>
        <dbReference type="PROSITE" id="PS50949"/>
    </source>
</evidence>
<dbReference type="GO" id="GO:0008483">
    <property type="term" value="F:transaminase activity"/>
    <property type="evidence" value="ECO:0007669"/>
    <property type="project" value="UniProtKB-KW"/>
</dbReference>
<evidence type="ECO:0000313" key="10">
    <source>
        <dbReference type="Proteomes" id="UP000013783"/>
    </source>
</evidence>
<evidence type="ECO:0000256" key="6">
    <source>
        <dbReference type="ARBA" id="ARBA00023163"/>
    </source>
</evidence>
<dbReference type="InterPro" id="IPR036388">
    <property type="entry name" value="WH-like_DNA-bd_sf"/>
</dbReference>
<dbReference type="InterPro" id="IPR015421">
    <property type="entry name" value="PyrdxlP-dep_Trfase_major"/>
</dbReference>
<dbReference type="Gene3D" id="3.40.640.10">
    <property type="entry name" value="Type I PLP-dependent aspartate aminotransferase-like (Major domain)"/>
    <property type="match status" value="1"/>
</dbReference>
<comment type="similarity">
    <text evidence="1">In the C-terminal section; belongs to the class-I pyridoxal-phosphate-dependent aminotransferase family.</text>
</comment>
<dbReference type="STRING" id="71451.RV07_GL003490"/>
<dbReference type="eggNOG" id="COG1167">
    <property type="taxonomic scope" value="Bacteria"/>
</dbReference>
<dbReference type="GO" id="GO:0030170">
    <property type="term" value="F:pyridoxal phosphate binding"/>
    <property type="evidence" value="ECO:0007669"/>
    <property type="project" value="InterPro"/>
</dbReference>
<gene>
    <name evidence="9" type="ORF">I585_04301</name>
    <name evidence="8" type="ORF">UAI_02503</name>
</gene>
<evidence type="ECO:0000256" key="5">
    <source>
        <dbReference type="ARBA" id="ARBA00023125"/>
    </source>
</evidence>
<dbReference type="Proteomes" id="UP000014148">
    <property type="component" value="Unassembled WGS sequence"/>
</dbReference>
<dbReference type="EMBL" id="ASWA01000005">
    <property type="protein sequence ID" value="EOT63471.1"/>
    <property type="molecule type" value="Genomic_DNA"/>
</dbReference>
<sequence length="464" mass="52909">MWIKLDNKGKLALSRQIDHQIRQEILRGQLPAATKLPSTRKLAAELSVSRNTVVEAYNQLIAEGYLKTYKGSGTVVAEGLNAKDLLIATAQNKQVKQKKLHKERIDFKTGVPALEHFPRKIWSKHYRDVCENIFPPELGYTVTSGVYELREAIAQYLYQTRGVVCDLDQLIVTSGATQGLSIAAHLLKNTRKKVLMENPTHRGLREVILAAGCSITDIPVDIQGICTELIQKEKESSFIYTTPSHQYPLGSILPIKRRLELVRYAEQNDCFLVEDDYDSEFRYEGRPISTLYELNPERVIYLGSFSKVLAPSIRLGFMILPKSLLDKGKYLKKYSDVHSDTLSQYTLARFIKSGEFERYIWKMKKLYAKKRQHMIQTLTTYFPNQFELLGHASGLHLIVKFTDAVFTPELLEKLEANGVRVYPIGSFYSQRNVAQNDKIILGYSHLSLEDISSGIKIIRKTLTE</sequence>